<dbReference type="Gene3D" id="3.30.70.1820">
    <property type="entry name" value="L1 transposable element, RRM domain"/>
    <property type="match status" value="1"/>
</dbReference>
<dbReference type="Gene3D" id="1.20.120.230">
    <property type="entry name" value="Alpha-catenin/vinculin-like"/>
    <property type="match status" value="1"/>
</dbReference>
<proteinExistence type="predicted"/>
<gene>
    <name evidence="1" type="ORF">PACLA_8A054886</name>
</gene>
<dbReference type="EMBL" id="CACRXK020013423">
    <property type="protein sequence ID" value="CAB4025117.1"/>
    <property type="molecule type" value="Genomic_DNA"/>
</dbReference>
<accession>A0A7D9L400</accession>
<name>A0A7D9L400_PARCT</name>
<evidence type="ECO:0000313" key="1">
    <source>
        <dbReference type="EMBL" id="CAB4025117.1"/>
    </source>
</evidence>
<keyword evidence="2" id="KW-1185">Reference proteome</keyword>
<dbReference type="AlphaFoldDB" id="A0A7D9L400"/>
<sequence>MAAHQLHRETVRWEEQGNELVAAAKKLAYKSVEFISAKSDELVLFKTNTITELKQIKSEVNVISLKCEKIANSIEQREEYSYQYNVKTIGVPQEQQTETAEQTSNLCLEIFRKIGAEVLLQDIDIAHRVPSRNPDNNNNNTIICKFVRRLARENVMAARKNANDLQPSIRIYDHLTPLLQELLYEAKRYQRMKVLSS</sequence>
<comment type="caution">
    <text evidence="1">The sequence shown here is derived from an EMBL/GenBank/DDBJ whole genome shotgun (WGS) entry which is preliminary data.</text>
</comment>
<dbReference type="Proteomes" id="UP001152795">
    <property type="component" value="Unassembled WGS sequence"/>
</dbReference>
<reference evidence="1" key="1">
    <citation type="submission" date="2020-04" db="EMBL/GenBank/DDBJ databases">
        <authorList>
            <person name="Alioto T."/>
            <person name="Alioto T."/>
            <person name="Gomez Garrido J."/>
        </authorList>
    </citation>
    <scope>NUCLEOTIDE SEQUENCE</scope>
    <source>
        <strain evidence="1">A484AB</strain>
    </source>
</reference>
<evidence type="ECO:0000313" key="2">
    <source>
        <dbReference type="Proteomes" id="UP001152795"/>
    </source>
</evidence>
<organism evidence="1 2">
    <name type="scientific">Paramuricea clavata</name>
    <name type="common">Red gorgonian</name>
    <name type="synonym">Violescent sea-whip</name>
    <dbReference type="NCBI Taxonomy" id="317549"/>
    <lineage>
        <taxon>Eukaryota</taxon>
        <taxon>Metazoa</taxon>
        <taxon>Cnidaria</taxon>
        <taxon>Anthozoa</taxon>
        <taxon>Octocorallia</taxon>
        <taxon>Malacalcyonacea</taxon>
        <taxon>Plexauridae</taxon>
        <taxon>Paramuricea</taxon>
    </lineage>
</organism>
<protein>
    <submittedName>
        <fullName evidence="1">Uncharacterized protein</fullName>
    </submittedName>
</protein>